<dbReference type="Proteomes" id="UP000053411">
    <property type="component" value="Unassembled WGS sequence"/>
</dbReference>
<dbReference type="GeneID" id="27709148"/>
<accession>A0A0D2IUK3</accession>
<evidence type="ECO:0000256" key="1">
    <source>
        <dbReference type="SAM" id="MobiDB-lite"/>
    </source>
</evidence>
<feature type="compositionally biased region" description="Basic residues" evidence="1">
    <location>
        <begin position="39"/>
        <end position="50"/>
    </location>
</feature>
<dbReference type="EMBL" id="KN848066">
    <property type="protein sequence ID" value="KIY00737.1"/>
    <property type="molecule type" value="Genomic_DNA"/>
</dbReference>
<sequence>MSNTLSSSTRSTVRRAARRDRQARQRARRLKPNVPLLKTPRRRGPKRRKLREQDSLDLDSCSYACEDRGYHLDADVRIGLETNQYAIPYWVSGYDITDPTVAVEEPRPPESSAVGTSENVSPAILPETKIGRVVFKRKDTQSSTQSELLTGPASPSLPSIPTTANATPKVRIPFCDWQSSMNGRAPEYHPDYLNDVRIPSPLLYHNSPFDYVRPSNERQLTWSFELACGQPKPEPDFSSYRPVENRATQDERTHVQRHGSLGFAICTAASSRHKAEASHISDESHDSSTHGVAPLPEDCLESRECAWRNQDYSRTADVNSNQTVAPIDLGPQWYDYSFMRTNSHGQETGIPGEVGCTGDDLIFPTLPTLVRLEPTLAAYCSTNNTVQPDGNQAANSWERAGGALPSFPALTDNAQVPSVSDTVEAAIRAVRRGCEMHSRQLSPDRKDDEVISDEAQPSPAVKAIRQPCMDLVPARLYKYQFITWPASTSAVDARQRCDGDMSGVLRMVNWLEGLNTPDPDVSVQSGLPGLAPRPCETNSDYRKAISTSEATLSPAPFVHPQHHGALSVDEPGSGRHDEGYFTCSELFSEVDLLEDPLSDEEWAHWDWDFEPDDVDERIGLFATEWEAAIKEAVE</sequence>
<dbReference type="RefSeq" id="XP_016634859.1">
    <property type="nucleotide sequence ID" value="XM_016773913.1"/>
</dbReference>
<evidence type="ECO:0000313" key="2">
    <source>
        <dbReference type="EMBL" id="KIY00737.1"/>
    </source>
</evidence>
<keyword evidence="3" id="KW-1185">Reference proteome</keyword>
<feature type="region of interest" description="Disordered" evidence="1">
    <location>
        <begin position="141"/>
        <end position="165"/>
    </location>
</feature>
<feature type="compositionally biased region" description="Polar residues" evidence="1">
    <location>
        <begin position="156"/>
        <end position="165"/>
    </location>
</feature>
<evidence type="ECO:0000313" key="3">
    <source>
        <dbReference type="Proteomes" id="UP000053411"/>
    </source>
</evidence>
<feature type="compositionally biased region" description="Polar residues" evidence="1">
    <location>
        <begin position="1"/>
        <end position="11"/>
    </location>
</feature>
<proteinExistence type="predicted"/>
<feature type="region of interest" description="Disordered" evidence="1">
    <location>
        <begin position="1"/>
        <end position="53"/>
    </location>
</feature>
<reference evidence="2 3" key="1">
    <citation type="submission" date="2015-01" db="EMBL/GenBank/DDBJ databases">
        <title>The Genome Sequence of Fonsecaea multimorphosa CBS 102226.</title>
        <authorList>
            <consortium name="The Broad Institute Genomics Platform"/>
            <person name="Cuomo C."/>
            <person name="de Hoog S."/>
            <person name="Gorbushina A."/>
            <person name="Stielow B."/>
            <person name="Teixiera M."/>
            <person name="Abouelleil A."/>
            <person name="Chapman S.B."/>
            <person name="Priest M."/>
            <person name="Young S.K."/>
            <person name="Wortman J."/>
            <person name="Nusbaum C."/>
            <person name="Birren B."/>
        </authorList>
    </citation>
    <scope>NUCLEOTIDE SEQUENCE [LARGE SCALE GENOMIC DNA]</scope>
    <source>
        <strain evidence="2 3">CBS 102226</strain>
    </source>
</reference>
<dbReference type="VEuPathDB" id="FungiDB:Z520_03402"/>
<protein>
    <submittedName>
        <fullName evidence="2">Uncharacterized protein</fullName>
    </submittedName>
</protein>
<gene>
    <name evidence="2" type="ORF">Z520_03402</name>
</gene>
<organism evidence="2 3">
    <name type="scientific">Fonsecaea multimorphosa CBS 102226</name>
    <dbReference type="NCBI Taxonomy" id="1442371"/>
    <lineage>
        <taxon>Eukaryota</taxon>
        <taxon>Fungi</taxon>
        <taxon>Dikarya</taxon>
        <taxon>Ascomycota</taxon>
        <taxon>Pezizomycotina</taxon>
        <taxon>Eurotiomycetes</taxon>
        <taxon>Chaetothyriomycetidae</taxon>
        <taxon>Chaetothyriales</taxon>
        <taxon>Herpotrichiellaceae</taxon>
        <taxon>Fonsecaea</taxon>
    </lineage>
</organism>
<name>A0A0D2IUK3_9EURO</name>
<dbReference type="OrthoDB" id="4150826at2759"/>
<dbReference type="AlphaFoldDB" id="A0A0D2IUK3"/>